<dbReference type="GO" id="GO:0003677">
    <property type="term" value="F:DNA binding"/>
    <property type="evidence" value="ECO:0007669"/>
    <property type="project" value="UniProtKB-KW"/>
</dbReference>
<dbReference type="Proteomes" id="UP000008461">
    <property type="component" value="Chromosome"/>
</dbReference>
<evidence type="ECO:0000256" key="6">
    <source>
        <dbReference type="RuleBase" id="RU000716"/>
    </source>
</evidence>
<dbReference type="NCBIfam" id="TIGR02937">
    <property type="entry name" value="sigma70-ECF"/>
    <property type="match status" value="1"/>
</dbReference>
<dbReference type="RefSeq" id="WP_013768734.1">
    <property type="nucleotide sequence ID" value="NC_015510.1"/>
</dbReference>
<gene>
    <name evidence="9" type="ordered locus">Halhy_6395</name>
</gene>
<keyword evidence="10" id="KW-1185">Reference proteome</keyword>
<dbReference type="InterPro" id="IPR039425">
    <property type="entry name" value="RNA_pol_sigma-70-like"/>
</dbReference>
<dbReference type="InterPro" id="IPR013325">
    <property type="entry name" value="RNA_pol_sigma_r2"/>
</dbReference>
<dbReference type="OrthoDB" id="941544at2"/>
<comment type="similarity">
    <text evidence="1 6">Belongs to the sigma-70 factor family. ECF subfamily.</text>
</comment>
<dbReference type="EMBL" id="CP002691">
    <property type="protein sequence ID" value="AEE54214.1"/>
    <property type="molecule type" value="Genomic_DNA"/>
</dbReference>
<dbReference type="CDD" id="cd06171">
    <property type="entry name" value="Sigma70_r4"/>
    <property type="match status" value="1"/>
</dbReference>
<dbReference type="SUPFAM" id="SSF88946">
    <property type="entry name" value="Sigma2 domain of RNA polymerase sigma factors"/>
    <property type="match status" value="1"/>
</dbReference>
<evidence type="ECO:0000313" key="10">
    <source>
        <dbReference type="Proteomes" id="UP000008461"/>
    </source>
</evidence>
<evidence type="ECO:0000259" key="7">
    <source>
        <dbReference type="Pfam" id="PF04542"/>
    </source>
</evidence>
<dbReference type="Pfam" id="PF04542">
    <property type="entry name" value="Sigma70_r2"/>
    <property type="match status" value="1"/>
</dbReference>
<evidence type="ECO:0000313" key="9">
    <source>
        <dbReference type="EMBL" id="AEE54214.1"/>
    </source>
</evidence>
<protein>
    <recommendedName>
        <fullName evidence="6">RNA polymerase sigma factor</fullName>
    </recommendedName>
</protein>
<keyword evidence="3 6" id="KW-0731">Sigma factor</keyword>
<dbReference type="PANTHER" id="PTHR43133">
    <property type="entry name" value="RNA POLYMERASE ECF-TYPE SIGMA FACTO"/>
    <property type="match status" value="1"/>
</dbReference>
<proteinExistence type="inferred from homology"/>
<organism evidence="9 10">
    <name type="scientific">Haliscomenobacter hydrossis (strain ATCC 27775 / DSM 1100 / LMG 10767 / O)</name>
    <dbReference type="NCBI Taxonomy" id="760192"/>
    <lineage>
        <taxon>Bacteria</taxon>
        <taxon>Pseudomonadati</taxon>
        <taxon>Bacteroidota</taxon>
        <taxon>Saprospiria</taxon>
        <taxon>Saprospirales</taxon>
        <taxon>Haliscomenobacteraceae</taxon>
        <taxon>Haliscomenobacter</taxon>
    </lineage>
</organism>
<accession>F4KQ53</accession>
<dbReference type="HOGENOM" id="CLU_047691_3_2_10"/>
<dbReference type="Gene3D" id="1.10.10.10">
    <property type="entry name" value="Winged helix-like DNA-binding domain superfamily/Winged helix DNA-binding domain"/>
    <property type="match status" value="1"/>
</dbReference>
<evidence type="ECO:0000256" key="1">
    <source>
        <dbReference type="ARBA" id="ARBA00010641"/>
    </source>
</evidence>
<feature type="domain" description="RNA polymerase sigma factor 70 region 4 type 2" evidence="8">
    <location>
        <begin position="117"/>
        <end position="169"/>
    </location>
</feature>
<dbReference type="PANTHER" id="PTHR43133:SF46">
    <property type="entry name" value="RNA POLYMERASE SIGMA-70 FACTOR ECF SUBFAMILY"/>
    <property type="match status" value="1"/>
</dbReference>
<evidence type="ECO:0000256" key="4">
    <source>
        <dbReference type="ARBA" id="ARBA00023125"/>
    </source>
</evidence>
<dbReference type="InterPro" id="IPR007627">
    <property type="entry name" value="RNA_pol_sigma70_r2"/>
</dbReference>
<dbReference type="Gene3D" id="1.10.1740.10">
    <property type="match status" value="1"/>
</dbReference>
<evidence type="ECO:0000256" key="3">
    <source>
        <dbReference type="ARBA" id="ARBA00023082"/>
    </source>
</evidence>
<evidence type="ECO:0000259" key="8">
    <source>
        <dbReference type="Pfam" id="PF08281"/>
    </source>
</evidence>
<dbReference type="SUPFAM" id="SSF88659">
    <property type="entry name" value="Sigma3 and sigma4 domains of RNA polymerase sigma factors"/>
    <property type="match status" value="1"/>
</dbReference>
<dbReference type="GO" id="GO:0006352">
    <property type="term" value="P:DNA-templated transcription initiation"/>
    <property type="evidence" value="ECO:0007669"/>
    <property type="project" value="InterPro"/>
</dbReference>
<dbReference type="eggNOG" id="COG1595">
    <property type="taxonomic scope" value="Bacteria"/>
</dbReference>
<dbReference type="InterPro" id="IPR013324">
    <property type="entry name" value="RNA_pol_sigma_r3/r4-like"/>
</dbReference>
<dbReference type="PROSITE" id="PS01063">
    <property type="entry name" value="SIGMA70_ECF"/>
    <property type="match status" value="1"/>
</dbReference>
<feature type="domain" description="RNA polymerase sigma-70 region 2" evidence="7">
    <location>
        <begin position="27"/>
        <end position="92"/>
    </location>
</feature>
<dbReference type="KEGG" id="hhy:Halhy_6395"/>
<dbReference type="GO" id="GO:0016987">
    <property type="term" value="F:sigma factor activity"/>
    <property type="evidence" value="ECO:0007669"/>
    <property type="project" value="UniProtKB-KW"/>
</dbReference>
<dbReference type="AlphaFoldDB" id="F4KQ53"/>
<evidence type="ECO:0000256" key="2">
    <source>
        <dbReference type="ARBA" id="ARBA00023015"/>
    </source>
</evidence>
<keyword evidence="5 6" id="KW-0804">Transcription</keyword>
<keyword evidence="2 6" id="KW-0805">Transcription regulation</keyword>
<dbReference type="InterPro" id="IPR000838">
    <property type="entry name" value="RNA_pol_sigma70_ECF_CS"/>
</dbReference>
<sequence>MPYTISMTEADLIQGCLEQNRLAQKTLYERYKNAMYTVAYRVTGDFELAEDVLQDAFIKVFRHLSGFRQESTLGAWIKTIVVRTALSKIKKEHYTASLDQVPPDITSINWSHRLDAEYLEKAIMGLPTGYRTVFILIEVEGYSHQEVADLLGITVGTSKSQLFYAKKRLRETLGKPE</sequence>
<reference key="2">
    <citation type="submission" date="2011-04" db="EMBL/GenBank/DDBJ databases">
        <title>Complete sequence of chromosome of Haliscomenobacter hydrossis DSM 1100.</title>
        <authorList>
            <consortium name="US DOE Joint Genome Institute (JGI-PGF)"/>
            <person name="Lucas S."/>
            <person name="Han J."/>
            <person name="Lapidus A."/>
            <person name="Bruce D."/>
            <person name="Goodwin L."/>
            <person name="Pitluck S."/>
            <person name="Peters L."/>
            <person name="Kyrpides N."/>
            <person name="Mavromatis K."/>
            <person name="Ivanova N."/>
            <person name="Ovchinnikova G."/>
            <person name="Pagani I."/>
            <person name="Daligault H."/>
            <person name="Detter J.C."/>
            <person name="Han C."/>
            <person name="Land M."/>
            <person name="Hauser L."/>
            <person name="Markowitz V."/>
            <person name="Cheng J.-F."/>
            <person name="Hugenholtz P."/>
            <person name="Woyke T."/>
            <person name="Wu D."/>
            <person name="Verbarg S."/>
            <person name="Frueling A."/>
            <person name="Brambilla E."/>
            <person name="Klenk H.-P."/>
            <person name="Eisen J.A."/>
        </authorList>
    </citation>
    <scope>NUCLEOTIDE SEQUENCE</scope>
    <source>
        <strain>DSM 1100</strain>
    </source>
</reference>
<dbReference type="STRING" id="760192.Halhy_6395"/>
<keyword evidence="4 6" id="KW-0238">DNA-binding</keyword>
<dbReference type="Pfam" id="PF08281">
    <property type="entry name" value="Sigma70_r4_2"/>
    <property type="match status" value="1"/>
</dbReference>
<evidence type="ECO:0000256" key="5">
    <source>
        <dbReference type="ARBA" id="ARBA00023163"/>
    </source>
</evidence>
<reference evidence="9 10" key="1">
    <citation type="journal article" date="2011" name="Stand. Genomic Sci.">
        <title>Complete genome sequence of Haliscomenobacter hydrossis type strain (O).</title>
        <authorList>
            <consortium name="US DOE Joint Genome Institute (JGI-PGF)"/>
            <person name="Daligault H."/>
            <person name="Lapidus A."/>
            <person name="Zeytun A."/>
            <person name="Nolan M."/>
            <person name="Lucas S."/>
            <person name="Del Rio T.G."/>
            <person name="Tice H."/>
            <person name="Cheng J.F."/>
            <person name="Tapia R."/>
            <person name="Han C."/>
            <person name="Goodwin L."/>
            <person name="Pitluck S."/>
            <person name="Liolios K."/>
            <person name="Pagani I."/>
            <person name="Ivanova N."/>
            <person name="Huntemann M."/>
            <person name="Mavromatis K."/>
            <person name="Mikhailova N."/>
            <person name="Pati A."/>
            <person name="Chen A."/>
            <person name="Palaniappan K."/>
            <person name="Land M."/>
            <person name="Hauser L."/>
            <person name="Brambilla E.M."/>
            <person name="Rohde M."/>
            <person name="Verbarg S."/>
            <person name="Goker M."/>
            <person name="Bristow J."/>
            <person name="Eisen J.A."/>
            <person name="Markowitz V."/>
            <person name="Hugenholtz P."/>
            <person name="Kyrpides N.C."/>
            <person name="Klenk H.P."/>
            <person name="Woyke T."/>
        </authorList>
    </citation>
    <scope>NUCLEOTIDE SEQUENCE [LARGE SCALE GENOMIC DNA]</scope>
    <source>
        <strain evidence="10">ATCC 27775 / DSM 1100 / LMG 10767 / O</strain>
    </source>
</reference>
<name>F4KQ53_HALH1</name>
<dbReference type="InterPro" id="IPR014284">
    <property type="entry name" value="RNA_pol_sigma-70_dom"/>
</dbReference>
<dbReference type="InterPro" id="IPR013249">
    <property type="entry name" value="RNA_pol_sigma70_r4_t2"/>
</dbReference>
<dbReference type="InterPro" id="IPR036388">
    <property type="entry name" value="WH-like_DNA-bd_sf"/>
</dbReference>